<evidence type="ECO:0000313" key="1">
    <source>
        <dbReference type="EMBL" id="GCL45905.1"/>
    </source>
</evidence>
<protein>
    <submittedName>
        <fullName evidence="1">Phosphate transport system substrate-binding protein</fullName>
    </submittedName>
</protein>
<accession>A0A6H9GFV2</accession>
<dbReference type="AlphaFoldDB" id="A0A6H9GFV2"/>
<sequence length="79" mass="8458">MLEIFTHLSPPTKVVAIVLGTALLLPACANISTQDLKPIKIDGSSTVAPITDKVLEDFKAKNSSHERDGSVNSSFVYLC</sequence>
<organism evidence="1 2">
    <name type="scientific">Microcystis aeruginosa NIES-3787</name>
    <dbReference type="NCBI Taxonomy" id="2517782"/>
    <lineage>
        <taxon>Bacteria</taxon>
        <taxon>Bacillati</taxon>
        <taxon>Cyanobacteriota</taxon>
        <taxon>Cyanophyceae</taxon>
        <taxon>Oscillatoriophycideae</taxon>
        <taxon>Chroococcales</taxon>
        <taxon>Microcystaceae</taxon>
        <taxon>Microcystis</taxon>
    </lineage>
</organism>
<reference evidence="1 2" key="1">
    <citation type="submission" date="2019-02" db="EMBL/GenBank/DDBJ databases">
        <title>Draft genome sequence of Arthrospira platensis NIES-3787.</title>
        <authorList>
            <person name="Yamaguchi H."/>
            <person name="Suzuki S."/>
            <person name="Kawachi M."/>
        </authorList>
    </citation>
    <scope>NUCLEOTIDE SEQUENCE [LARGE SCALE GENOMIC DNA]</scope>
    <source>
        <strain evidence="1 2">NIES-3787</strain>
    </source>
</reference>
<dbReference type="EMBL" id="BJCH01000013">
    <property type="protein sequence ID" value="GCL45905.1"/>
    <property type="molecule type" value="Genomic_DNA"/>
</dbReference>
<dbReference type="Proteomes" id="UP000438874">
    <property type="component" value="Unassembled WGS sequence"/>
</dbReference>
<proteinExistence type="predicted"/>
<gene>
    <name evidence="1" type="primary">sphX_1</name>
    <name evidence="1" type="ORF">NIES3787_15930</name>
</gene>
<name>A0A6H9GFV2_MICAE</name>
<comment type="caution">
    <text evidence="1">The sequence shown here is derived from an EMBL/GenBank/DDBJ whole genome shotgun (WGS) entry which is preliminary data.</text>
</comment>
<evidence type="ECO:0000313" key="2">
    <source>
        <dbReference type="Proteomes" id="UP000438874"/>
    </source>
</evidence>